<reference evidence="1" key="1">
    <citation type="submission" date="2023-07" db="EMBL/GenBank/DDBJ databases">
        <title>Black Yeasts Isolated from many extreme environments.</title>
        <authorList>
            <person name="Coleine C."/>
            <person name="Stajich J.E."/>
            <person name="Selbmann L."/>
        </authorList>
    </citation>
    <scope>NUCLEOTIDE SEQUENCE</scope>
    <source>
        <strain evidence="1">CCFEE 5714</strain>
    </source>
</reference>
<accession>A0ACC3NH96</accession>
<gene>
    <name evidence="1" type="ORF">LTR37_006674</name>
</gene>
<dbReference type="EMBL" id="JAUTXU010000044">
    <property type="protein sequence ID" value="KAK3716229.1"/>
    <property type="molecule type" value="Genomic_DNA"/>
</dbReference>
<name>A0ACC3NH96_9PEZI</name>
<dbReference type="Proteomes" id="UP001281147">
    <property type="component" value="Unassembled WGS sequence"/>
</dbReference>
<proteinExistence type="predicted"/>
<sequence>MLALDTTQRVVHSHHLGGGAPTACRSRKLDGSVPTLLLRFSLLFLCYDPLEEIGAVFGDEATFNLHEAGKKGVDEELEEKSGVGEVIEHAKDVCAGQ</sequence>
<organism evidence="1 2">
    <name type="scientific">Vermiconidia calcicola</name>
    <dbReference type="NCBI Taxonomy" id="1690605"/>
    <lineage>
        <taxon>Eukaryota</taxon>
        <taxon>Fungi</taxon>
        <taxon>Dikarya</taxon>
        <taxon>Ascomycota</taxon>
        <taxon>Pezizomycotina</taxon>
        <taxon>Dothideomycetes</taxon>
        <taxon>Dothideomycetidae</taxon>
        <taxon>Mycosphaerellales</taxon>
        <taxon>Extremaceae</taxon>
        <taxon>Vermiconidia</taxon>
    </lineage>
</organism>
<evidence type="ECO:0000313" key="2">
    <source>
        <dbReference type="Proteomes" id="UP001281147"/>
    </source>
</evidence>
<keyword evidence="2" id="KW-1185">Reference proteome</keyword>
<evidence type="ECO:0000313" key="1">
    <source>
        <dbReference type="EMBL" id="KAK3716229.1"/>
    </source>
</evidence>
<comment type="caution">
    <text evidence="1">The sequence shown here is derived from an EMBL/GenBank/DDBJ whole genome shotgun (WGS) entry which is preliminary data.</text>
</comment>
<protein>
    <submittedName>
        <fullName evidence="1">Uncharacterized protein</fullName>
    </submittedName>
</protein>